<proteinExistence type="predicted"/>
<dbReference type="InterPro" id="IPR038412">
    <property type="entry name" value="Pepsin-I3_sf"/>
</dbReference>
<feature type="signal peptide" evidence="1">
    <location>
        <begin position="1"/>
        <end position="17"/>
    </location>
</feature>
<sequence length="146" mass="16186">MKTYLVVLAFCVSTALCGRSDWLRYRGPGPVIPARPYQLGNCTVYGGTVFDNDGTSRSLTDEEAQELSKFHQATYLVVLAFCVSAALCGRSDWLRYRGPGPVRPYQLGNCTVYGGTVFDNDGTSRSLTDEEAQELSKFHQAVDQWQ</sequence>
<evidence type="ECO:0000313" key="3">
    <source>
        <dbReference type="WBParaSite" id="L893_g18321.t1"/>
    </source>
</evidence>
<evidence type="ECO:0000256" key="1">
    <source>
        <dbReference type="SAM" id="SignalP"/>
    </source>
</evidence>
<reference evidence="3" key="1">
    <citation type="submission" date="2016-11" db="UniProtKB">
        <authorList>
            <consortium name="WormBaseParasite"/>
        </authorList>
    </citation>
    <scope>IDENTIFICATION</scope>
</reference>
<dbReference type="Proteomes" id="UP000095287">
    <property type="component" value="Unplaced"/>
</dbReference>
<evidence type="ECO:0000313" key="2">
    <source>
        <dbReference type="Proteomes" id="UP000095287"/>
    </source>
</evidence>
<accession>A0A1I7YNX6</accession>
<dbReference type="WBParaSite" id="L893_g18321.t1">
    <property type="protein sequence ID" value="L893_g18321.t1"/>
    <property type="gene ID" value="L893_g18321"/>
</dbReference>
<dbReference type="Gene3D" id="3.30.1120.50">
    <property type="entry name" value="Pepsin inhibitor-3"/>
    <property type="match status" value="2"/>
</dbReference>
<feature type="chain" id="PRO_5009312471" evidence="1">
    <location>
        <begin position="18"/>
        <end position="146"/>
    </location>
</feature>
<dbReference type="AlphaFoldDB" id="A0A1I7YNX6"/>
<keyword evidence="2" id="KW-1185">Reference proteome</keyword>
<organism evidence="2 3">
    <name type="scientific">Steinernema glaseri</name>
    <dbReference type="NCBI Taxonomy" id="37863"/>
    <lineage>
        <taxon>Eukaryota</taxon>
        <taxon>Metazoa</taxon>
        <taxon>Ecdysozoa</taxon>
        <taxon>Nematoda</taxon>
        <taxon>Chromadorea</taxon>
        <taxon>Rhabditida</taxon>
        <taxon>Tylenchina</taxon>
        <taxon>Panagrolaimomorpha</taxon>
        <taxon>Strongyloidoidea</taxon>
        <taxon>Steinernematidae</taxon>
        <taxon>Steinernema</taxon>
    </lineage>
</organism>
<protein>
    <submittedName>
        <fullName evidence="3">Pepsin-I3 domain-containing protein</fullName>
    </submittedName>
</protein>
<keyword evidence="1" id="KW-0732">Signal</keyword>
<name>A0A1I7YNX6_9BILA</name>